<keyword evidence="3 5" id="KW-0687">Ribonucleoprotein</keyword>
<dbReference type="InterPro" id="IPR005825">
    <property type="entry name" value="Ribosomal_uL24_CS"/>
</dbReference>
<comment type="function">
    <text evidence="5">One of two assembly initiator proteins, it binds directly to the 5'-end of the 23S rRNA, where it nucleates assembly of the 50S subunit.</text>
</comment>
<evidence type="ECO:0000256" key="4">
    <source>
        <dbReference type="ARBA" id="ARBA00035206"/>
    </source>
</evidence>
<evidence type="ECO:0000256" key="7">
    <source>
        <dbReference type="SAM" id="MobiDB-lite"/>
    </source>
</evidence>
<reference evidence="9" key="1">
    <citation type="journal article" date="2021" name="PeerJ">
        <title>Extensive microbial diversity within the chicken gut microbiome revealed by metagenomics and culture.</title>
        <authorList>
            <person name="Gilroy R."/>
            <person name="Ravi A."/>
            <person name="Getino M."/>
            <person name="Pursley I."/>
            <person name="Horton D.L."/>
            <person name="Alikhan N.F."/>
            <person name="Baker D."/>
            <person name="Gharbi K."/>
            <person name="Hall N."/>
            <person name="Watson M."/>
            <person name="Adriaenssens E.M."/>
            <person name="Foster-Nyarko E."/>
            <person name="Jarju S."/>
            <person name="Secka A."/>
            <person name="Antonio M."/>
            <person name="Oren A."/>
            <person name="Chaudhuri R.R."/>
            <person name="La Ragione R."/>
            <person name="Hildebrand F."/>
            <person name="Pallen M.J."/>
        </authorList>
    </citation>
    <scope>NUCLEOTIDE SEQUENCE</scope>
    <source>
        <strain evidence="9">811</strain>
    </source>
</reference>
<comment type="similarity">
    <text evidence="1 5 6">Belongs to the universal ribosomal protein uL24 family.</text>
</comment>
<dbReference type="AlphaFoldDB" id="A0A9D1V664"/>
<keyword evidence="5" id="KW-0694">RNA-binding</keyword>
<keyword evidence="5" id="KW-0699">rRNA-binding</keyword>
<evidence type="ECO:0000256" key="6">
    <source>
        <dbReference type="RuleBase" id="RU003477"/>
    </source>
</evidence>
<evidence type="ECO:0000256" key="5">
    <source>
        <dbReference type="HAMAP-Rule" id="MF_01326"/>
    </source>
</evidence>
<protein>
    <recommendedName>
        <fullName evidence="4 5">Large ribosomal subunit protein uL24</fullName>
    </recommendedName>
</protein>
<dbReference type="EMBL" id="DXFX01000007">
    <property type="protein sequence ID" value="HIX06922.1"/>
    <property type="molecule type" value="Genomic_DNA"/>
</dbReference>
<dbReference type="SMART" id="SM00739">
    <property type="entry name" value="KOW"/>
    <property type="match status" value="1"/>
</dbReference>
<dbReference type="InterPro" id="IPR041988">
    <property type="entry name" value="Ribosomal_uL24_KOW"/>
</dbReference>
<keyword evidence="2 5" id="KW-0689">Ribosomal protein</keyword>
<evidence type="ECO:0000256" key="1">
    <source>
        <dbReference type="ARBA" id="ARBA00010618"/>
    </source>
</evidence>
<organism evidence="9 10">
    <name type="scientific">Candidatus Borkfalkia faecipullorum</name>
    <dbReference type="NCBI Taxonomy" id="2838510"/>
    <lineage>
        <taxon>Bacteria</taxon>
        <taxon>Bacillati</taxon>
        <taxon>Bacillota</taxon>
        <taxon>Clostridia</taxon>
        <taxon>Christensenellales</taxon>
        <taxon>Christensenellaceae</taxon>
        <taxon>Candidatus Borkfalkia</taxon>
    </lineage>
</organism>
<evidence type="ECO:0000313" key="10">
    <source>
        <dbReference type="Proteomes" id="UP000824204"/>
    </source>
</evidence>
<proteinExistence type="inferred from homology"/>
<dbReference type="HAMAP" id="MF_01326_B">
    <property type="entry name" value="Ribosomal_uL24_B"/>
    <property type="match status" value="1"/>
</dbReference>
<dbReference type="GO" id="GO:0003735">
    <property type="term" value="F:structural constituent of ribosome"/>
    <property type="evidence" value="ECO:0007669"/>
    <property type="project" value="InterPro"/>
</dbReference>
<dbReference type="SUPFAM" id="SSF50104">
    <property type="entry name" value="Translation proteins SH3-like domain"/>
    <property type="match status" value="1"/>
</dbReference>
<comment type="function">
    <text evidence="5">One of the proteins that surrounds the polypeptide exit tunnel on the outside of the subunit.</text>
</comment>
<reference evidence="9" key="2">
    <citation type="submission" date="2021-04" db="EMBL/GenBank/DDBJ databases">
        <authorList>
            <person name="Gilroy R."/>
        </authorList>
    </citation>
    <scope>NUCLEOTIDE SEQUENCE</scope>
    <source>
        <strain evidence="9">811</strain>
    </source>
</reference>
<evidence type="ECO:0000256" key="3">
    <source>
        <dbReference type="ARBA" id="ARBA00023274"/>
    </source>
</evidence>
<evidence type="ECO:0000313" key="9">
    <source>
        <dbReference type="EMBL" id="HIX06922.1"/>
    </source>
</evidence>
<feature type="region of interest" description="Disordered" evidence="7">
    <location>
        <begin position="111"/>
        <end position="142"/>
    </location>
</feature>
<dbReference type="InterPro" id="IPR005824">
    <property type="entry name" value="KOW"/>
</dbReference>
<dbReference type="PROSITE" id="PS01108">
    <property type="entry name" value="RIBOSOMAL_L24"/>
    <property type="match status" value="1"/>
</dbReference>
<dbReference type="GO" id="GO:0005840">
    <property type="term" value="C:ribosome"/>
    <property type="evidence" value="ECO:0007669"/>
    <property type="project" value="UniProtKB-KW"/>
</dbReference>
<dbReference type="GO" id="GO:0019843">
    <property type="term" value="F:rRNA binding"/>
    <property type="evidence" value="ECO:0007669"/>
    <property type="project" value="UniProtKB-UniRule"/>
</dbReference>
<dbReference type="InterPro" id="IPR008991">
    <property type="entry name" value="Translation_prot_SH3-like_sf"/>
</dbReference>
<dbReference type="Pfam" id="PF00467">
    <property type="entry name" value="KOW"/>
    <property type="match status" value="1"/>
</dbReference>
<evidence type="ECO:0000259" key="8">
    <source>
        <dbReference type="SMART" id="SM00739"/>
    </source>
</evidence>
<name>A0A9D1V664_9FIRM</name>
<dbReference type="CDD" id="cd06089">
    <property type="entry name" value="KOW_RPL26"/>
    <property type="match status" value="1"/>
</dbReference>
<accession>A0A9D1V664</accession>
<evidence type="ECO:0000256" key="2">
    <source>
        <dbReference type="ARBA" id="ARBA00022980"/>
    </source>
</evidence>
<gene>
    <name evidence="5 9" type="primary">rplX</name>
    <name evidence="9" type="ORF">H9741_00435</name>
</gene>
<dbReference type="PANTHER" id="PTHR12903">
    <property type="entry name" value="MITOCHONDRIAL RIBOSOMAL PROTEIN L24"/>
    <property type="match status" value="1"/>
</dbReference>
<comment type="subunit">
    <text evidence="5">Part of the 50S ribosomal subunit.</text>
</comment>
<dbReference type="InterPro" id="IPR014722">
    <property type="entry name" value="Rib_uL2_dom2"/>
</dbReference>
<dbReference type="Pfam" id="PF17136">
    <property type="entry name" value="ribosomal_L24"/>
    <property type="match status" value="1"/>
</dbReference>
<dbReference type="NCBIfam" id="TIGR01079">
    <property type="entry name" value="rplX_bact"/>
    <property type="match status" value="1"/>
</dbReference>
<dbReference type="InterPro" id="IPR057264">
    <property type="entry name" value="Ribosomal_uL24_C"/>
</dbReference>
<feature type="domain" description="KOW" evidence="8">
    <location>
        <begin position="2"/>
        <end position="29"/>
    </location>
</feature>
<dbReference type="GO" id="GO:1990904">
    <property type="term" value="C:ribonucleoprotein complex"/>
    <property type="evidence" value="ECO:0007669"/>
    <property type="project" value="UniProtKB-KW"/>
</dbReference>
<dbReference type="GO" id="GO:0006412">
    <property type="term" value="P:translation"/>
    <property type="evidence" value="ECO:0007669"/>
    <property type="project" value="UniProtKB-UniRule"/>
</dbReference>
<feature type="compositionally biased region" description="Basic and acidic residues" evidence="7">
    <location>
        <begin position="132"/>
        <end position="142"/>
    </location>
</feature>
<dbReference type="Gene3D" id="2.30.30.30">
    <property type="match status" value="1"/>
</dbReference>
<sequence>MNVKLNDTVVVLTGKDAGKTGKVVSTSPKAGRVTVQGVNLQKKHQKARKANAVSQIVEREGSIDASNVMVICDACGKATRVKHSFVEQDGKMKKVRVCKCGAVLDKAYKKQGKAAAAAEEAPKKRTRKRTAKKEEAAEEKKD</sequence>
<comment type="caution">
    <text evidence="9">The sequence shown here is derived from an EMBL/GenBank/DDBJ whole genome shotgun (WGS) entry which is preliminary data.</text>
</comment>
<dbReference type="InterPro" id="IPR003256">
    <property type="entry name" value="Ribosomal_uL24"/>
</dbReference>
<dbReference type="Proteomes" id="UP000824204">
    <property type="component" value="Unassembled WGS sequence"/>
</dbReference>